<dbReference type="InterPro" id="IPR013128">
    <property type="entry name" value="Peptidase_C1A"/>
</dbReference>
<dbReference type="InterPro" id="IPR000668">
    <property type="entry name" value="Peptidase_C1A_C"/>
</dbReference>
<evidence type="ECO:0000313" key="4">
    <source>
        <dbReference type="Proteomes" id="UP000318571"/>
    </source>
</evidence>
<dbReference type="SMART" id="SM00645">
    <property type="entry name" value="Pept_C1"/>
    <property type="match status" value="1"/>
</dbReference>
<dbReference type="InterPro" id="IPR025661">
    <property type="entry name" value="Pept_asp_AS"/>
</dbReference>
<protein>
    <recommendedName>
        <fullName evidence="2">Peptidase C1A papain C-terminal domain-containing protein</fullName>
    </recommendedName>
</protein>
<dbReference type="PANTHER" id="PTHR12411">
    <property type="entry name" value="CYSTEINE PROTEASE FAMILY C1-RELATED"/>
    <property type="match status" value="1"/>
</dbReference>
<dbReference type="STRING" id="6832.A0A553NBW2"/>
<accession>A0A553NBW2</accession>
<feature type="non-terminal residue" evidence="3">
    <location>
        <position position="1"/>
    </location>
</feature>
<evidence type="ECO:0000259" key="2">
    <source>
        <dbReference type="SMART" id="SM00645"/>
    </source>
</evidence>
<gene>
    <name evidence="3" type="ORF">TCAL_15185</name>
</gene>
<dbReference type="SUPFAM" id="SSF54001">
    <property type="entry name" value="Cysteine proteinases"/>
    <property type="match status" value="1"/>
</dbReference>
<name>A0A553NBW2_TIGCA</name>
<feature type="domain" description="Peptidase C1A papain C-terminal" evidence="2">
    <location>
        <begin position="1"/>
        <end position="157"/>
    </location>
</feature>
<comment type="similarity">
    <text evidence="1">Belongs to the peptidase C1 family.</text>
</comment>
<reference evidence="3 4" key="1">
    <citation type="journal article" date="2018" name="Nat. Ecol. Evol.">
        <title>Genomic signatures of mitonuclear coevolution across populations of Tigriopus californicus.</title>
        <authorList>
            <person name="Barreto F.S."/>
            <person name="Watson E.T."/>
            <person name="Lima T.G."/>
            <person name="Willett C.S."/>
            <person name="Edmands S."/>
            <person name="Li W."/>
            <person name="Burton R.S."/>
        </authorList>
    </citation>
    <scope>NUCLEOTIDE SEQUENCE [LARGE SCALE GENOMIC DNA]</scope>
    <source>
        <strain evidence="3 4">San Diego</strain>
    </source>
</reference>
<keyword evidence="4" id="KW-1185">Reference proteome</keyword>
<dbReference type="Pfam" id="PF00112">
    <property type="entry name" value="Peptidase_C1"/>
    <property type="match status" value="1"/>
</dbReference>
<dbReference type="Gene3D" id="3.90.70.10">
    <property type="entry name" value="Cysteine proteinases"/>
    <property type="match status" value="1"/>
</dbReference>
<dbReference type="InterPro" id="IPR038765">
    <property type="entry name" value="Papain-like_cys_pep_sf"/>
</dbReference>
<proteinExistence type="inferred from homology"/>
<dbReference type="EMBL" id="VCGU01000458">
    <property type="protein sequence ID" value="TRY62930.1"/>
    <property type="molecule type" value="Genomic_DNA"/>
</dbReference>
<dbReference type="AlphaFoldDB" id="A0A553NBW2"/>
<organism evidence="3 4">
    <name type="scientific">Tigriopus californicus</name>
    <name type="common">Marine copepod</name>
    <dbReference type="NCBI Taxonomy" id="6832"/>
    <lineage>
        <taxon>Eukaryota</taxon>
        <taxon>Metazoa</taxon>
        <taxon>Ecdysozoa</taxon>
        <taxon>Arthropoda</taxon>
        <taxon>Crustacea</taxon>
        <taxon>Multicrustacea</taxon>
        <taxon>Hexanauplia</taxon>
        <taxon>Copepoda</taxon>
        <taxon>Harpacticoida</taxon>
        <taxon>Harpacticidae</taxon>
        <taxon>Tigriopus</taxon>
    </lineage>
</organism>
<dbReference type="GO" id="GO:0006508">
    <property type="term" value="P:proteolysis"/>
    <property type="evidence" value="ECO:0007669"/>
    <property type="project" value="InterPro"/>
</dbReference>
<sequence length="162" mass="18224">IPHVTCQPYDANDDGTLEDCTKPNVLICKDCTWPPPKVGQGGNCWAKEKFRRYFVEEFGGITGITDMKKEIFQRGPITCGIQATVRFLKYRGGIYSEDVGVPVLNHDISILGWGKDVDSGVEYWIGRNSWGTFWGEQGFFRLKMGNLGVEDNCVWATPSLKH</sequence>
<comment type="caution">
    <text evidence="3">The sequence shown here is derived from an EMBL/GenBank/DDBJ whole genome shotgun (WGS) entry which is preliminary data.</text>
</comment>
<dbReference type="GO" id="GO:0008234">
    <property type="term" value="F:cysteine-type peptidase activity"/>
    <property type="evidence" value="ECO:0007669"/>
    <property type="project" value="InterPro"/>
</dbReference>
<evidence type="ECO:0000256" key="1">
    <source>
        <dbReference type="ARBA" id="ARBA00008455"/>
    </source>
</evidence>
<dbReference type="PROSITE" id="PS00640">
    <property type="entry name" value="THIOL_PROTEASE_ASN"/>
    <property type="match status" value="1"/>
</dbReference>
<evidence type="ECO:0000313" key="3">
    <source>
        <dbReference type="EMBL" id="TRY62930.1"/>
    </source>
</evidence>
<dbReference type="Proteomes" id="UP000318571">
    <property type="component" value="Chromosome 10"/>
</dbReference>